<dbReference type="Pfam" id="PF00126">
    <property type="entry name" value="HTH_1"/>
    <property type="match status" value="1"/>
</dbReference>
<proteinExistence type="inferred from homology"/>
<dbReference type="Gene3D" id="1.10.10.10">
    <property type="entry name" value="Winged helix-like DNA-binding domain superfamily/Winged helix DNA-binding domain"/>
    <property type="match status" value="1"/>
</dbReference>
<dbReference type="PANTHER" id="PTHR30419:SF8">
    <property type="entry name" value="NITROGEN ASSIMILATION TRANSCRIPTIONAL ACTIVATOR-RELATED"/>
    <property type="match status" value="1"/>
</dbReference>
<dbReference type="InterPro" id="IPR050950">
    <property type="entry name" value="HTH-type_LysR_regulators"/>
</dbReference>
<dbReference type="Pfam" id="PF03466">
    <property type="entry name" value="LysR_substrate"/>
    <property type="match status" value="1"/>
</dbReference>
<dbReference type="InterPro" id="IPR005119">
    <property type="entry name" value="LysR_subst-bd"/>
</dbReference>
<sequence length="293" mass="33451">MELRTLQYFLTIAREESISGAAEYLHITQPTLSRQMKDLESQLGKVLFIRGKRRITLTDEGILLRKRAEEIIHLLERAESEVMANEELLIGDLYIGCGESEGMRIIAKSMDSMQKKHPLVKFHLFSGKAEEIAEKIDAGLLDFGIVIEPIDLTHYDYLRLPFHDTWGVLMKKDSPLASLEKITPEDLRGIPLLCSSQGMVKNEIAGWISGNQRKLNIIGTYNLIFNASLMVEEGDYYALCLDKIINTSGQSTLCFRPLEPNLETTLMIIWRKYQVFPKISEAFLKKVQEEIIK</sequence>
<dbReference type="SUPFAM" id="SSF46785">
    <property type="entry name" value="Winged helix' DNA-binding domain"/>
    <property type="match status" value="1"/>
</dbReference>
<dbReference type="RefSeq" id="WP_015392998.1">
    <property type="nucleotide sequence ID" value="NC_020291.1"/>
</dbReference>
<evidence type="ECO:0000256" key="2">
    <source>
        <dbReference type="ARBA" id="ARBA00023015"/>
    </source>
</evidence>
<gene>
    <name evidence="6" type="ORF">Cspa_c29180</name>
</gene>
<evidence type="ECO:0000259" key="5">
    <source>
        <dbReference type="PROSITE" id="PS50931"/>
    </source>
</evidence>
<organism evidence="6 7">
    <name type="scientific">Clostridium saccharoperbutylacetonicum N1-4(HMT)</name>
    <dbReference type="NCBI Taxonomy" id="931276"/>
    <lineage>
        <taxon>Bacteria</taxon>
        <taxon>Bacillati</taxon>
        <taxon>Bacillota</taxon>
        <taxon>Clostridia</taxon>
        <taxon>Eubacteriales</taxon>
        <taxon>Clostridiaceae</taxon>
        <taxon>Clostridium</taxon>
    </lineage>
</organism>
<evidence type="ECO:0000256" key="3">
    <source>
        <dbReference type="ARBA" id="ARBA00023125"/>
    </source>
</evidence>
<dbReference type="Gene3D" id="3.40.190.290">
    <property type="match status" value="1"/>
</dbReference>
<dbReference type="KEGG" id="csr:Cspa_c29180"/>
<dbReference type="PATRIC" id="fig|931276.5.peg.2935"/>
<dbReference type="OrthoDB" id="9803714at2"/>
<name>M1MFJ0_9CLOT</name>
<keyword evidence="4" id="KW-0804">Transcription</keyword>
<dbReference type="EMBL" id="CP004121">
    <property type="protein sequence ID" value="AGF56679.1"/>
    <property type="molecule type" value="Genomic_DNA"/>
</dbReference>
<dbReference type="PRINTS" id="PR00039">
    <property type="entry name" value="HTHLYSR"/>
</dbReference>
<dbReference type="GO" id="GO:0005829">
    <property type="term" value="C:cytosol"/>
    <property type="evidence" value="ECO:0007669"/>
    <property type="project" value="TreeGrafter"/>
</dbReference>
<dbReference type="HOGENOM" id="CLU_039613_6_2_9"/>
<keyword evidence="7" id="KW-1185">Reference proteome</keyword>
<evidence type="ECO:0000313" key="6">
    <source>
        <dbReference type="EMBL" id="AGF56679.1"/>
    </source>
</evidence>
<protein>
    <submittedName>
        <fullName evidence="6">Transcriptional regulator</fullName>
    </submittedName>
</protein>
<dbReference type="eggNOG" id="COG0583">
    <property type="taxonomic scope" value="Bacteria"/>
</dbReference>
<dbReference type="InterPro" id="IPR036390">
    <property type="entry name" value="WH_DNA-bd_sf"/>
</dbReference>
<accession>M1MFJ0</accession>
<keyword evidence="2" id="KW-0805">Transcription regulation</keyword>
<dbReference type="FunFam" id="1.10.10.10:FF:000001">
    <property type="entry name" value="LysR family transcriptional regulator"/>
    <property type="match status" value="1"/>
</dbReference>
<reference evidence="6 7" key="1">
    <citation type="submission" date="2013-02" db="EMBL/GenBank/DDBJ databases">
        <title>Genome sequence of Clostridium saccharoperbutylacetonicum N1-4(HMT).</title>
        <authorList>
            <person name="Poehlein A."/>
            <person name="Daniel R."/>
        </authorList>
    </citation>
    <scope>NUCLEOTIDE SEQUENCE [LARGE SCALE GENOMIC DNA]</scope>
    <source>
        <strain evidence="7">N1-4(HMT)</strain>
    </source>
</reference>
<dbReference type="InterPro" id="IPR036388">
    <property type="entry name" value="WH-like_DNA-bd_sf"/>
</dbReference>
<dbReference type="CDD" id="cd05466">
    <property type="entry name" value="PBP2_LTTR_substrate"/>
    <property type="match status" value="1"/>
</dbReference>
<dbReference type="AlphaFoldDB" id="M1MFJ0"/>
<dbReference type="Proteomes" id="UP000011728">
    <property type="component" value="Chromosome"/>
</dbReference>
<dbReference type="InterPro" id="IPR000847">
    <property type="entry name" value="LysR_HTH_N"/>
</dbReference>
<dbReference type="GO" id="GO:0003677">
    <property type="term" value="F:DNA binding"/>
    <property type="evidence" value="ECO:0007669"/>
    <property type="project" value="UniProtKB-KW"/>
</dbReference>
<dbReference type="SUPFAM" id="SSF53850">
    <property type="entry name" value="Periplasmic binding protein-like II"/>
    <property type="match status" value="1"/>
</dbReference>
<evidence type="ECO:0000256" key="4">
    <source>
        <dbReference type="ARBA" id="ARBA00023163"/>
    </source>
</evidence>
<dbReference type="GO" id="GO:0003700">
    <property type="term" value="F:DNA-binding transcription factor activity"/>
    <property type="evidence" value="ECO:0007669"/>
    <property type="project" value="InterPro"/>
</dbReference>
<keyword evidence="3" id="KW-0238">DNA-binding</keyword>
<comment type="similarity">
    <text evidence="1">Belongs to the LysR transcriptional regulatory family.</text>
</comment>
<evidence type="ECO:0000313" key="7">
    <source>
        <dbReference type="Proteomes" id="UP000011728"/>
    </source>
</evidence>
<feature type="domain" description="HTH lysR-type" evidence="5">
    <location>
        <begin position="1"/>
        <end position="58"/>
    </location>
</feature>
<dbReference type="PROSITE" id="PS50931">
    <property type="entry name" value="HTH_LYSR"/>
    <property type="match status" value="1"/>
</dbReference>
<evidence type="ECO:0000256" key="1">
    <source>
        <dbReference type="ARBA" id="ARBA00009437"/>
    </source>
</evidence>
<dbReference type="PANTHER" id="PTHR30419">
    <property type="entry name" value="HTH-TYPE TRANSCRIPTIONAL REGULATOR YBHD"/>
    <property type="match status" value="1"/>
</dbReference>